<keyword evidence="1 2" id="KW-0238">DNA-binding</keyword>
<dbReference type="AlphaFoldDB" id="A0A7V5J0D7"/>
<dbReference type="GO" id="GO:0006355">
    <property type="term" value="P:regulation of DNA-templated transcription"/>
    <property type="evidence" value="ECO:0007669"/>
    <property type="project" value="InterPro"/>
</dbReference>
<name>A0A7V5J0D7_UNCKA</name>
<proteinExistence type="predicted"/>
<dbReference type="GO" id="GO:0003677">
    <property type="term" value="F:DNA binding"/>
    <property type="evidence" value="ECO:0007669"/>
    <property type="project" value="UniProtKB-UniRule"/>
</dbReference>
<accession>A0A7V5J0D7</accession>
<gene>
    <name evidence="4" type="ORF">ENJ78_00890</name>
</gene>
<protein>
    <submittedName>
        <fullName evidence="4">Helix-turn-helix domain-containing protein</fullName>
    </submittedName>
</protein>
<sequence length="105" mass="12207">QKDIDIDSKKYLNFKKKQGKIKEALKEYQKELTRSEYLFLERLLLNRGSVVTRDNLAFVLSPQSEGNGVSNEAIDQIISRLRKSLKRMGKTLEIKNKRGVGYFIE</sequence>
<evidence type="ECO:0000259" key="3">
    <source>
        <dbReference type="PROSITE" id="PS51755"/>
    </source>
</evidence>
<dbReference type="CDD" id="cd00383">
    <property type="entry name" value="trans_reg_C"/>
    <property type="match status" value="1"/>
</dbReference>
<comment type="caution">
    <text evidence="4">The sequence shown here is derived from an EMBL/GenBank/DDBJ whole genome shotgun (WGS) entry which is preliminary data.</text>
</comment>
<dbReference type="PROSITE" id="PS51755">
    <property type="entry name" value="OMPR_PHOB"/>
    <property type="match status" value="1"/>
</dbReference>
<evidence type="ECO:0000256" key="2">
    <source>
        <dbReference type="PROSITE-ProRule" id="PRU01091"/>
    </source>
</evidence>
<evidence type="ECO:0000313" key="4">
    <source>
        <dbReference type="EMBL" id="HHH14248.1"/>
    </source>
</evidence>
<dbReference type="InterPro" id="IPR016032">
    <property type="entry name" value="Sig_transdc_resp-reg_C-effctor"/>
</dbReference>
<dbReference type="GO" id="GO:0000160">
    <property type="term" value="P:phosphorelay signal transduction system"/>
    <property type="evidence" value="ECO:0007669"/>
    <property type="project" value="InterPro"/>
</dbReference>
<feature type="domain" description="OmpR/PhoB-type" evidence="3">
    <location>
        <begin position="1"/>
        <end position="105"/>
    </location>
</feature>
<dbReference type="InterPro" id="IPR036388">
    <property type="entry name" value="WH-like_DNA-bd_sf"/>
</dbReference>
<organism evidence="4">
    <name type="scientific">candidate division WWE3 bacterium</name>
    <dbReference type="NCBI Taxonomy" id="2053526"/>
    <lineage>
        <taxon>Bacteria</taxon>
        <taxon>Katanobacteria</taxon>
    </lineage>
</organism>
<reference evidence="4" key="1">
    <citation type="journal article" date="2020" name="mSystems">
        <title>Genome- and Community-Level Interaction Insights into Carbon Utilization and Element Cycling Functions of Hydrothermarchaeota in Hydrothermal Sediment.</title>
        <authorList>
            <person name="Zhou Z."/>
            <person name="Liu Y."/>
            <person name="Xu W."/>
            <person name="Pan J."/>
            <person name="Luo Z.H."/>
            <person name="Li M."/>
        </authorList>
    </citation>
    <scope>NUCLEOTIDE SEQUENCE [LARGE SCALE GENOMIC DNA]</scope>
    <source>
        <strain evidence="4">HyVt-517</strain>
    </source>
</reference>
<dbReference type="Proteomes" id="UP000886106">
    <property type="component" value="Unassembled WGS sequence"/>
</dbReference>
<feature type="non-terminal residue" evidence="4">
    <location>
        <position position="1"/>
    </location>
</feature>
<evidence type="ECO:0000256" key="1">
    <source>
        <dbReference type="ARBA" id="ARBA00023125"/>
    </source>
</evidence>
<dbReference type="Pfam" id="PF00486">
    <property type="entry name" value="Trans_reg_C"/>
    <property type="match status" value="1"/>
</dbReference>
<feature type="DNA-binding region" description="OmpR/PhoB-type" evidence="2">
    <location>
        <begin position="1"/>
        <end position="105"/>
    </location>
</feature>
<dbReference type="Gene3D" id="1.10.10.10">
    <property type="entry name" value="Winged helix-like DNA-binding domain superfamily/Winged helix DNA-binding domain"/>
    <property type="match status" value="1"/>
</dbReference>
<dbReference type="SMART" id="SM00862">
    <property type="entry name" value="Trans_reg_C"/>
    <property type="match status" value="1"/>
</dbReference>
<dbReference type="InterPro" id="IPR001867">
    <property type="entry name" value="OmpR/PhoB-type_DNA-bd"/>
</dbReference>
<dbReference type="SUPFAM" id="SSF46894">
    <property type="entry name" value="C-terminal effector domain of the bipartite response regulators"/>
    <property type="match status" value="1"/>
</dbReference>
<dbReference type="EMBL" id="DRNS01000068">
    <property type="protein sequence ID" value="HHH14248.1"/>
    <property type="molecule type" value="Genomic_DNA"/>
</dbReference>